<comment type="caution">
    <text evidence="1">The sequence shown here is derived from an EMBL/GenBank/DDBJ whole genome shotgun (WGS) entry which is preliminary data.</text>
</comment>
<dbReference type="EMBL" id="JBHSQQ010000111">
    <property type="protein sequence ID" value="MFC5943394.1"/>
    <property type="molecule type" value="Genomic_DNA"/>
</dbReference>
<dbReference type="Proteomes" id="UP001596207">
    <property type="component" value="Unassembled WGS sequence"/>
</dbReference>
<dbReference type="SUPFAM" id="SSF52242">
    <property type="entry name" value="Cobalamin (vitamin B12)-binding domain"/>
    <property type="match status" value="1"/>
</dbReference>
<organism evidence="1 2">
    <name type="scientific">Micromonospora harpali</name>
    <dbReference type="NCBI Taxonomy" id="1490225"/>
    <lineage>
        <taxon>Bacteria</taxon>
        <taxon>Bacillati</taxon>
        <taxon>Actinomycetota</taxon>
        <taxon>Actinomycetes</taxon>
        <taxon>Micromonosporales</taxon>
        <taxon>Micromonosporaceae</taxon>
        <taxon>Micromonospora</taxon>
    </lineage>
</organism>
<accession>A0ABW1HT28</accession>
<sequence>MLTDSMPAEAVETARKRLSAAAEDLDANEVAALLLALAADHGVLASWQQVCVPLLAALRGHTAAEVATEHALSEGVRIGLDVFRREPARQLPTGGVLLAGAEHETHCLGLHALAAALRERGRGALLLGPALPWTALASAVRRARPHTVVVWSQTPVTGRAYRLVRFGRDTPGVRVHAAGPGWIEPLPPPSIRLTTLAAATAACLQGRAPC</sequence>
<keyword evidence="2" id="KW-1185">Reference proteome</keyword>
<proteinExistence type="predicted"/>
<protein>
    <submittedName>
        <fullName evidence="1">Transcriptional regulator</fullName>
    </submittedName>
</protein>
<dbReference type="Gene3D" id="3.40.50.280">
    <property type="entry name" value="Cobalamin-binding domain"/>
    <property type="match status" value="1"/>
</dbReference>
<evidence type="ECO:0000313" key="2">
    <source>
        <dbReference type="Proteomes" id="UP001596207"/>
    </source>
</evidence>
<gene>
    <name evidence="1" type="ORF">ACFPZ4_18130</name>
</gene>
<dbReference type="RefSeq" id="WP_229406743.1">
    <property type="nucleotide sequence ID" value="NZ_CP158970.1"/>
</dbReference>
<name>A0ABW1HT28_9ACTN</name>
<dbReference type="InterPro" id="IPR036724">
    <property type="entry name" value="Cobalamin-bd_sf"/>
</dbReference>
<dbReference type="GeneID" id="301307457"/>
<reference evidence="2" key="1">
    <citation type="journal article" date="2019" name="Int. J. Syst. Evol. Microbiol.">
        <title>The Global Catalogue of Microorganisms (GCM) 10K type strain sequencing project: providing services to taxonomists for standard genome sequencing and annotation.</title>
        <authorList>
            <consortium name="The Broad Institute Genomics Platform"/>
            <consortium name="The Broad Institute Genome Sequencing Center for Infectious Disease"/>
            <person name="Wu L."/>
            <person name="Ma J."/>
        </authorList>
    </citation>
    <scope>NUCLEOTIDE SEQUENCE [LARGE SCALE GENOMIC DNA]</scope>
    <source>
        <strain evidence="2">CGMCC 4.7173</strain>
    </source>
</reference>
<evidence type="ECO:0000313" key="1">
    <source>
        <dbReference type="EMBL" id="MFC5943394.1"/>
    </source>
</evidence>